<evidence type="ECO:0000256" key="1">
    <source>
        <dbReference type="SAM" id="MobiDB-lite"/>
    </source>
</evidence>
<dbReference type="AlphaFoldDB" id="A0A7R9HQW6"/>
<evidence type="ECO:0000313" key="2">
    <source>
        <dbReference type="EMBL" id="CAD7431287.1"/>
    </source>
</evidence>
<proteinExistence type="predicted"/>
<organism evidence="2">
    <name type="scientific">Timema monikensis</name>
    <dbReference type="NCBI Taxonomy" id="170555"/>
    <lineage>
        <taxon>Eukaryota</taxon>
        <taxon>Metazoa</taxon>
        <taxon>Ecdysozoa</taxon>
        <taxon>Arthropoda</taxon>
        <taxon>Hexapoda</taxon>
        <taxon>Insecta</taxon>
        <taxon>Pterygota</taxon>
        <taxon>Neoptera</taxon>
        <taxon>Polyneoptera</taxon>
        <taxon>Phasmatodea</taxon>
        <taxon>Timematodea</taxon>
        <taxon>Timematoidea</taxon>
        <taxon>Timematidae</taxon>
        <taxon>Timema</taxon>
    </lineage>
</organism>
<sequence>MYADKQCNMMSDITTRLVGPRTEQRPKGPYRRSDLVGPTKPGVTYRQPDLVSGRQSDSPGDCIIITLREHAGGRKSCQSSLVVLKVVECLGRCPSRVSQPLGASTSQLLGRPSPARPMRNSAPEDMMLILNDPVINGVIRAAPVPTCISYVRTHMICSLHSDWLQHYPGYRDRFHHMRLAFKKN</sequence>
<feature type="compositionally biased region" description="Basic and acidic residues" evidence="1">
    <location>
        <begin position="22"/>
        <end position="34"/>
    </location>
</feature>
<name>A0A7R9HQW6_9NEOP</name>
<accession>A0A7R9HQW6</accession>
<reference evidence="2" key="1">
    <citation type="submission" date="2020-11" db="EMBL/GenBank/DDBJ databases">
        <authorList>
            <person name="Tran Van P."/>
        </authorList>
    </citation>
    <scope>NUCLEOTIDE SEQUENCE</scope>
</reference>
<gene>
    <name evidence="2" type="ORF">TMSB3V08_LOCUS8026</name>
</gene>
<dbReference type="EMBL" id="OB794897">
    <property type="protein sequence ID" value="CAD7431287.1"/>
    <property type="molecule type" value="Genomic_DNA"/>
</dbReference>
<feature type="region of interest" description="Disordered" evidence="1">
    <location>
        <begin position="17"/>
        <end position="56"/>
    </location>
</feature>
<protein>
    <submittedName>
        <fullName evidence="2">Uncharacterized protein</fullName>
    </submittedName>
</protein>